<evidence type="ECO:0000256" key="9">
    <source>
        <dbReference type="ARBA" id="ARBA00022898"/>
    </source>
</evidence>
<dbReference type="PROSITE" id="PS00165">
    <property type="entry name" value="DEHYDRATASE_SER_THR"/>
    <property type="match status" value="1"/>
</dbReference>
<dbReference type="FunFam" id="3.40.50.1100:FF:000014">
    <property type="entry name" value="Threonine synthase"/>
    <property type="match status" value="1"/>
</dbReference>
<proteinExistence type="inferred from homology"/>
<feature type="binding site" evidence="14">
    <location>
        <position position="332"/>
    </location>
    <ligand>
        <name>pyridoxal 5'-phosphate</name>
        <dbReference type="ChEBI" id="CHEBI:597326"/>
    </ligand>
</feature>
<dbReference type="STRING" id="574650.SAMN04487966_102250"/>
<dbReference type="Proteomes" id="UP000198881">
    <property type="component" value="Unassembled WGS sequence"/>
</dbReference>
<dbReference type="UniPathway" id="UPA00050">
    <property type="reaction ID" value="UER00065"/>
</dbReference>
<sequence>MAHQWRGVVREYADRLPVTEQTRVVTLGEGGTPLIPAPALSELVQGEVWVKFEGMNPTGSFKDRGMTMAITAAVEQGAKAVVCASTGNTSASAAAYATQAGLTCAVLVPDGKIALGKLSQAIAHGATLLQVDGNFDNCLDVARKLAENYPVFLVNSVNPARIEGQKTGAFEVVDALGDAPDYHLLPVGNAGNITAYWKGYREYAAPYVNPHEGTSDEELPAVSTKTPVMWGFQAAGAAPIVLGHPVTEPDTVATAIRIGNPASWEQAEAARDESGGIIDSVTDEEILEAHRWLSSKEGVFVEPASAAGVAGLIKHHALGNVPAGKRWVITVTGHGLKDPQWALKNADGSDVTPQKVDYDVVSVAEALGLV</sequence>
<reference evidence="18 19" key="1">
    <citation type="submission" date="2016-10" db="EMBL/GenBank/DDBJ databases">
        <authorList>
            <person name="de Groot N.N."/>
        </authorList>
    </citation>
    <scope>NUCLEOTIDE SEQUENCE [LARGE SCALE GENOMIC DNA]</scope>
    <source>
        <strain evidence="18 19">CGMCC 1.7054</strain>
    </source>
</reference>
<protein>
    <recommendedName>
        <fullName evidence="6 12">Threonine synthase</fullName>
        <ecNumber evidence="5 12">4.2.3.1</ecNumber>
    </recommendedName>
</protein>
<evidence type="ECO:0000256" key="3">
    <source>
        <dbReference type="ARBA" id="ARBA00004979"/>
    </source>
</evidence>
<comment type="cofactor">
    <cofactor evidence="1 13 14">
        <name>pyridoxal 5'-phosphate</name>
        <dbReference type="ChEBI" id="CHEBI:597326"/>
    </cofactor>
</comment>
<dbReference type="InterPro" id="IPR050214">
    <property type="entry name" value="Cys_Synth/Cystath_Beta-Synth"/>
</dbReference>
<dbReference type="PANTHER" id="PTHR10314">
    <property type="entry name" value="CYSTATHIONINE BETA-SYNTHASE"/>
    <property type="match status" value="1"/>
</dbReference>
<dbReference type="InterPro" id="IPR000634">
    <property type="entry name" value="Ser/Thr_deHydtase_PyrdxlP-BS"/>
</dbReference>
<feature type="cross-link" description="Isoglutamyl lysine isopeptide (Lys-Gln) (interchain with Q-Cter in protein Pup)" evidence="16">
    <location>
        <position position="144"/>
    </location>
</feature>
<keyword evidence="10 13" id="KW-0456">Lyase</keyword>
<accession>A0A1I7MH73</accession>
<evidence type="ECO:0000256" key="7">
    <source>
        <dbReference type="ARBA" id="ARBA00022605"/>
    </source>
</evidence>
<evidence type="ECO:0000256" key="13">
    <source>
        <dbReference type="PIRNR" id="PIRNR038945"/>
    </source>
</evidence>
<name>A0A1I7MH73_9MICC</name>
<dbReference type="EC" id="4.2.3.1" evidence="5 12"/>
<evidence type="ECO:0000313" key="18">
    <source>
        <dbReference type="EMBL" id="SFV21230.1"/>
    </source>
</evidence>
<dbReference type="InterPro" id="IPR036052">
    <property type="entry name" value="TrpB-like_PALP_sf"/>
</dbReference>
<comment type="similarity">
    <text evidence="4 13">Belongs to the threonine synthase family.</text>
</comment>
<feature type="binding site" evidence="14">
    <location>
        <position position="88"/>
    </location>
    <ligand>
        <name>pyridoxal 5'-phosphate</name>
        <dbReference type="ChEBI" id="CHEBI:597326"/>
    </ligand>
</feature>
<evidence type="ECO:0000313" key="19">
    <source>
        <dbReference type="Proteomes" id="UP000198881"/>
    </source>
</evidence>
<feature type="modified residue" description="N6-(pyridoxal phosphate)lysine" evidence="15">
    <location>
        <position position="62"/>
    </location>
</feature>
<evidence type="ECO:0000256" key="4">
    <source>
        <dbReference type="ARBA" id="ARBA00005517"/>
    </source>
</evidence>
<evidence type="ECO:0000256" key="5">
    <source>
        <dbReference type="ARBA" id="ARBA00013028"/>
    </source>
</evidence>
<evidence type="ECO:0000256" key="8">
    <source>
        <dbReference type="ARBA" id="ARBA00022697"/>
    </source>
</evidence>
<keyword evidence="7 13" id="KW-0028">Amino-acid biosynthesis</keyword>
<evidence type="ECO:0000256" key="11">
    <source>
        <dbReference type="ARBA" id="ARBA00049144"/>
    </source>
</evidence>
<evidence type="ECO:0000256" key="16">
    <source>
        <dbReference type="PIRSR" id="PIRSR038945-3"/>
    </source>
</evidence>
<keyword evidence="8 13" id="KW-0791">Threonine biosynthesis</keyword>
<dbReference type="InterPro" id="IPR026260">
    <property type="entry name" value="Thr_Synthase_bac/arc"/>
</dbReference>
<dbReference type="EMBL" id="FPCG01000002">
    <property type="protein sequence ID" value="SFV21230.1"/>
    <property type="molecule type" value="Genomic_DNA"/>
</dbReference>
<gene>
    <name evidence="18" type="ORF">SAMN04487966_102250</name>
</gene>
<evidence type="ECO:0000256" key="1">
    <source>
        <dbReference type="ARBA" id="ARBA00001933"/>
    </source>
</evidence>
<dbReference type="FunFam" id="3.40.50.1100:FF:000013">
    <property type="entry name" value="Threonine synthase"/>
    <property type="match status" value="1"/>
</dbReference>
<dbReference type="AlphaFoldDB" id="A0A1I7MH73"/>
<feature type="binding site" evidence="14">
    <location>
        <begin position="188"/>
        <end position="192"/>
    </location>
    <ligand>
        <name>pyridoxal 5'-phosphate</name>
        <dbReference type="ChEBI" id="CHEBI:597326"/>
    </ligand>
</feature>
<organism evidence="18 19">
    <name type="scientific">Micrococcus terreus</name>
    <dbReference type="NCBI Taxonomy" id="574650"/>
    <lineage>
        <taxon>Bacteria</taxon>
        <taxon>Bacillati</taxon>
        <taxon>Actinomycetota</taxon>
        <taxon>Actinomycetes</taxon>
        <taxon>Micrococcales</taxon>
        <taxon>Micrococcaceae</taxon>
        <taxon>Micrococcus</taxon>
    </lineage>
</organism>
<dbReference type="PIRSF" id="PIRSF038945">
    <property type="entry name" value="Thr_synthase"/>
    <property type="match status" value="1"/>
</dbReference>
<comment type="function">
    <text evidence="2 13">Catalyzes the gamma-elimination of phosphate from L-phosphohomoserine and the beta-addition of water to produce L-threonine.</text>
</comment>
<evidence type="ECO:0000256" key="14">
    <source>
        <dbReference type="PIRSR" id="PIRSR038945-1"/>
    </source>
</evidence>
<dbReference type="GO" id="GO:0004795">
    <property type="term" value="F:threonine synthase activity"/>
    <property type="evidence" value="ECO:0007669"/>
    <property type="project" value="UniProtKB-UniRule"/>
</dbReference>
<comment type="pathway">
    <text evidence="3 13">Amino-acid biosynthesis; L-threonine biosynthesis; L-threonine from L-aspartate: step 5/5.</text>
</comment>
<keyword evidence="19" id="KW-1185">Reference proteome</keyword>
<evidence type="ECO:0000256" key="12">
    <source>
        <dbReference type="NCBIfam" id="TIGR00260"/>
    </source>
</evidence>
<dbReference type="Gene3D" id="3.40.50.1100">
    <property type="match status" value="2"/>
</dbReference>
<feature type="domain" description="Tryptophan synthase beta chain-like PALP" evidence="17">
    <location>
        <begin position="25"/>
        <end position="333"/>
    </location>
</feature>
<dbReference type="Pfam" id="PF00291">
    <property type="entry name" value="PALP"/>
    <property type="match status" value="1"/>
</dbReference>
<dbReference type="InterPro" id="IPR004450">
    <property type="entry name" value="Thr_synthase-like"/>
</dbReference>
<evidence type="ECO:0000256" key="10">
    <source>
        <dbReference type="ARBA" id="ARBA00023239"/>
    </source>
</evidence>
<evidence type="ECO:0000256" key="2">
    <source>
        <dbReference type="ARBA" id="ARBA00003648"/>
    </source>
</evidence>
<dbReference type="GO" id="GO:0009088">
    <property type="term" value="P:threonine biosynthetic process"/>
    <property type="evidence" value="ECO:0007669"/>
    <property type="project" value="UniProtKB-UniRule"/>
</dbReference>
<dbReference type="GO" id="GO:0030170">
    <property type="term" value="F:pyridoxal phosphate binding"/>
    <property type="evidence" value="ECO:0007669"/>
    <property type="project" value="InterPro"/>
</dbReference>
<dbReference type="InterPro" id="IPR001926">
    <property type="entry name" value="TrpB-like_PALP"/>
</dbReference>
<dbReference type="RefSeq" id="WP_091694702.1">
    <property type="nucleotide sequence ID" value="NZ_FPCG01000002.1"/>
</dbReference>
<evidence type="ECO:0000256" key="6">
    <source>
        <dbReference type="ARBA" id="ARBA00018679"/>
    </source>
</evidence>
<comment type="catalytic activity">
    <reaction evidence="11 13">
        <text>O-phospho-L-homoserine + H2O = L-threonine + phosphate</text>
        <dbReference type="Rhea" id="RHEA:10840"/>
        <dbReference type="ChEBI" id="CHEBI:15377"/>
        <dbReference type="ChEBI" id="CHEBI:43474"/>
        <dbReference type="ChEBI" id="CHEBI:57590"/>
        <dbReference type="ChEBI" id="CHEBI:57926"/>
        <dbReference type="EC" id="4.2.3.1"/>
    </reaction>
</comment>
<dbReference type="CDD" id="cd01563">
    <property type="entry name" value="Thr-synth_1"/>
    <property type="match status" value="1"/>
</dbReference>
<evidence type="ECO:0000256" key="15">
    <source>
        <dbReference type="PIRSR" id="PIRSR038945-2"/>
    </source>
</evidence>
<dbReference type="NCBIfam" id="TIGR00260">
    <property type="entry name" value="thrC"/>
    <property type="match status" value="1"/>
</dbReference>
<dbReference type="SUPFAM" id="SSF53686">
    <property type="entry name" value="Tryptophan synthase beta subunit-like PLP-dependent enzymes"/>
    <property type="match status" value="1"/>
</dbReference>
<evidence type="ECO:0000259" key="17">
    <source>
        <dbReference type="Pfam" id="PF00291"/>
    </source>
</evidence>
<keyword evidence="9 13" id="KW-0663">Pyridoxal phosphate</keyword>
<dbReference type="OrthoDB" id="9778118at2"/>